<proteinExistence type="predicted"/>
<evidence type="ECO:0000256" key="3">
    <source>
        <dbReference type="ARBA" id="ARBA00022723"/>
    </source>
</evidence>
<evidence type="ECO:0000259" key="12">
    <source>
        <dbReference type="PROSITE" id="PS50808"/>
    </source>
</evidence>
<comment type="caution">
    <text evidence="13">The sequence shown here is derived from an EMBL/GenBank/DDBJ whole genome shotgun (WGS) entry which is preliminary data.</text>
</comment>
<dbReference type="EMBL" id="JAAWWB010000007">
    <property type="protein sequence ID" value="KAG6779355.1"/>
    <property type="molecule type" value="Genomic_DNA"/>
</dbReference>
<keyword evidence="3" id="KW-0479">Metal-binding</keyword>
<evidence type="ECO:0000313" key="14">
    <source>
        <dbReference type="Proteomes" id="UP000886885"/>
    </source>
</evidence>
<gene>
    <name evidence="13" type="ORF">POTOM_015732</name>
</gene>
<keyword evidence="5" id="KW-0862">Zinc</keyword>
<dbReference type="InterPro" id="IPR052035">
    <property type="entry name" value="ZnF_BED_domain_contain"/>
</dbReference>
<evidence type="ECO:0000256" key="1">
    <source>
        <dbReference type="ARBA" id="ARBA00004123"/>
    </source>
</evidence>
<dbReference type="GO" id="GO:0003677">
    <property type="term" value="F:DNA binding"/>
    <property type="evidence" value="ECO:0007669"/>
    <property type="project" value="UniProtKB-KW"/>
</dbReference>
<evidence type="ECO:0000256" key="5">
    <source>
        <dbReference type="ARBA" id="ARBA00022833"/>
    </source>
</evidence>
<evidence type="ECO:0000256" key="11">
    <source>
        <dbReference type="SAM" id="MobiDB-lite"/>
    </source>
</evidence>
<dbReference type="Proteomes" id="UP000886885">
    <property type="component" value="Chromosome 4A"/>
</dbReference>
<evidence type="ECO:0000256" key="6">
    <source>
        <dbReference type="ARBA" id="ARBA00023015"/>
    </source>
</evidence>
<dbReference type="GO" id="GO:0046983">
    <property type="term" value="F:protein dimerization activity"/>
    <property type="evidence" value="ECO:0007669"/>
    <property type="project" value="InterPro"/>
</dbReference>
<sequence length="868" mass="99023">MDARDSTSNRDVSSSGGGGGGTTTGVGGGEEDPILSVTATLAKDAWLHFNSRRFNECLEVLYQLKQKKEDDPKALHNIAIAEYSRDGYPDPKKLLEVLNNIEDSDFEGKNYVAELNFTCNALGYLEYALHNIAIAEYSRDGYPDPKKLLEVLNNIEIATLEENNQLMTPPENQMATLEDNNHLITTEYQLATLEENNQLITTPEYQMETFEENNHSMPAPETQPNKRRKRKSMVWEHFTIETVSAESRRAFCKQCKQSFAYSTGSKVAGTSHLKRHIAKGTCLALLRNQGNQQTPGTPGMNGNGSISDPPRRHYRSHSSAYISFDSDHCRPEIARMMIIHDYPLHMVEHSGFVTFLKSLEPRFDMVSFNIVQGDCVSSYLREKQNVMKFIEGLPGRVCLTLDVWTSSQSLGYVFITGHFIDGYWKPQRRILNVVMEPNPNSDAALSHAVATCLSDWSLEGKLFSITFNHPVGEPGLQNLRSLLSVKNPLIINGQLILGNCSARTLSNFAKDVLWAGREIIKKVRYSVKYVKTSEFHEQKFLELKEQLQVPSEKDLSLDNQAQWNTTYQMLVAASELKEVFSCLDTSDPDYKEAPSMEDWKRVDIICTYLKPLFDAANFLASRTNPNQKTFFHEVWKMHELYHSITSHGDPFVISLAEIMQEKIDKYLKECILALAIAVVLDPRFRMKLIEFSFVKFYGKEASKYIKIVDDALHELFLEYAALPLPLTPAHAEDGNFENMKTEEISYNELTDFDAYVETTSQNMKSELEQYLEESLLPRFQEMDVLKWWEENRLQYPVLSKMARDILTMQVSTADPDSVFDTEIKELDEYRSSLRPETVEALVCAKDWLQYRSASEVSNNLVKVEDLRS</sequence>
<keyword evidence="7" id="KW-0238">DNA-binding</keyword>
<organism evidence="13 14">
    <name type="scientific">Populus tomentosa</name>
    <name type="common">Chinese white poplar</name>
    <dbReference type="NCBI Taxonomy" id="118781"/>
    <lineage>
        <taxon>Eukaryota</taxon>
        <taxon>Viridiplantae</taxon>
        <taxon>Streptophyta</taxon>
        <taxon>Embryophyta</taxon>
        <taxon>Tracheophyta</taxon>
        <taxon>Spermatophyta</taxon>
        <taxon>Magnoliopsida</taxon>
        <taxon>eudicotyledons</taxon>
        <taxon>Gunneridae</taxon>
        <taxon>Pentapetalae</taxon>
        <taxon>rosids</taxon>
        <taxon>fabids</taxon>
        <taxon>Malpighiales</taxon>
        <taxon>Salicaceae</taxon>
        <taxon>Saliceae</taxon>
        <taxon>Populus</taxon>
    </lineage>
</organism>
<dbReference type="InterPro" id="IPR003656">
    <property type="entry name" value="Znf_BED"/>
</dbReference>
<dbReference type="PROSITE" id="PS50808">
    <property type="entry name" value="ZF_BED"/>
    <property type="match status" value="1"/>
</dbReference>
<dbReference type="AlphaFoldDB" id="A0A8X8A2F0"/>
<dbReference type="SMART" id="SM00614">
    <property type="entry name" value="ZnF_BED"/>
    <property type="match status" value="1"/>
</dbReference>
<feature type="compositionally biased region" description="Gly residues" evidence="11">
    <location>
        <begin position="15"/>
        <end position="28"/>
    </location>
</feature>
<dbReference type="Pfam" id="PF05699">
    <property type="entry name" value="Dimer_Tnp_hAT"/>
    <property type="match status" value="1"/>
</dbReference>
<dbReference type="OrthoDB" id="1607513at2759"/>
<keyword evidence="9" id="KW-0539">Nucleus</keyword>
<dbReference type="PANTHER" id="PTHR46481">
    <property type="entry name" value="ZINC FINGER BED DOMAIN-CONTAINING PROTEIN 4"/>
    <property type="match status" value="1"/>
</dbReference>
<accession>A0A8X8A2F0</accession>
<evidence type="ECO:0000256" key="7">
    <source>
        <dbReference type="ARBA" id="ARBA00023125"/>
    </source>
</evidence>
<keyword evidence="4 10" id="KW-0863">Zinc-finger</keyword>
<dbReference type="Pfam" id="PF14372">
    <property type="entry name" value="hAT-like_RNase-H"/>
    <property type="match status" value="1"/>
</dbReference>
<evidence type="ECO:0000256" key="2">
    <source>
        <dbReference type="ARBA" id="ARBA00011738"/>
    </source>
</evidence>
<comment type="subunit">
    <text evidence="2">Homodimer.</text>
</comment>
<dbReference type="GO" id="GO:0005634">
    <property type="term" value="C:nucleus"/>
    <property type="evidence" value="ECO:0007669"/>
    <property type="project" value="UniProtKB-SubCell"/>
</dbReference>
<reference evidence="13" key="1">
    <citation type="journal article" date="2020" name="bioRxiv">
        <title>Hybrid origin of Populus tomentosa Carr. identified through genome sequencing and phylogenomic analysis.</title>
        <authorList>
            <person name="An X."/>
            <person name="Gao K."/>
            <person name="Chen Z."/>
            <person name="Li J."/>
            <person name="Yang X."/>
            <person name="Yang X."/>
            <person name="Zhou J."/>
            <person name="Guo T."/>
            <person name="Zhao T."/>
            <person name="Huang S."/>
            <person name="Miao D."/>
            <person name="Khan W.U."/>
            <person name="Rao P."/>
            <person name="Ye M."/>
            <person name="Lei B."/>
            <person name="Liao W."/>
            <person name="Wang J."/>
            <person name="Ji L."/>
            <person name="Li Y."/>
            <person name="Guo B."/>
            <person name="Mustafa N.S."/>
            <person name="Li S."/>
            <person name="Yun Q."/>
            <person name="Keller S.R."/>
            <person name="Mao J."/>
            <person name="Zhang R."/>
            <person name="Strauss S.H."/>
        </authorList>
    </citation>
    <scope>NUCLEOTIDE SEQUENCE</scope>
    <source>
        <strain evidence="13">GM15</strain>
        <tissue evidence="13">Leaf</tissue>
    </source>
</reference>
<feature type="domain" description="BED-type" evidence="12">
    <location>
        <begin position="229"/>
        <end position="289"/>
    </location>
</feature>
<dbReference type="PANTHER" id="PTHR46481:SF10">
    <property type="entry name" value="ZINC FINGER BED DOMAIN-CONTAINING PROTEIN 39"/>
    <property type="match status" value="1"/>
</dbReference>
<comment type="subcellular location">
    <subcellularLocation>
        <location evidence="1">Nucleus</location>
    </subcellularLocation>
</comment>
<evidence type="ECO:0000256" key="4">
    <source>
        <dbReference type="ARBA" id="ARBA00022771"/>
    </source>
</evidence>
<dbReference type="GO" id="GO:0008270">
    <property type="term" value="F:zinc ion binding"/>
    <property type="evidence" value="ECO:0007669"/>
    <property type="project" value="UniProtKB-KW"/>
</dbReference>
<keyword evidence="8" id="KW-0804">Transcription</keyword>
<dbReference type="InterPro" id="IPR025525">
    <property type="entry name" value="hAT-like_transposase_RNase-H"/>
</dbReference>
<keyword evidence="6" id="KW-0805">Transcription regulation</keyword>
<feature type="region of interest" description="Disordered" evidence="11">
    <location>
        <begin position="1"/>
        <end position="31"/>
    </location>
</feature>
<feature type="region of interest" description="Disordered" evidence="11">
    <location>
        <begin position="291"/>
        <end position="312"/>
    </location>
</feature>
<evidence type="ECO:0000256" key="9">
    <source>
        <dbReference type="ARBA" id="ARBA00023242"/>
    </source>
</evidence>
<keyword evidence="14" id="KW-1185">Reference proteome</keyword>
<protein>
    <recommendedName>
        <fullName evidence="12">BED-type domain-containing protein</fullName>
    </recommendedName>
</protein>
<dbReference type="InterPro" id="IPR008906">
    <property type="entry name" value="HATC_C_dom"/>
</dbReference>
<evidence type="ECO:0000256" key="10">
    <source>
        <dbReference type="PROSITE-ProRule" id="PRU00027"/>
    </source>
</evidence>
<evidence type="ECO:0000256" key="8">
    <source>
        <dbReference type="ARBA" id="ARBA00023163"/>
    </source>
</evidence>
<name>A0A8X8A2F0_POPTO</name>
<evidence type="ECO:0000313" key="13">
    <source>
        <dbReference type="EMBL" id="KAG6779355.1"/>
    </source>
</evidence>